<evidence type="ECO:0000313" key="3">
    <source>
        <dbReference type="EMBL" id="KAF9759624.1"/>
    </source>
</evidence>
<dbReference type="Proteomes" id="UP000616885">
    <property type="component" value="Unassembled WGS sequence"/>
</dbReference>
<evidence type="ECO:0000313" key="4">
    <source>
        <dbReference type="Proteomes" id="UP000616885"/>
    </source>
</evidence>
<dbReference type="GO" id="GO:0030286">
    <property type="term" value="C:dynein complex"/>
    <property type="evidence" value="ECO:0007669"/>
    <property type="project" value="InterPro"/>
</dbReference>
<dbReference type="FunFam" id="3.40.50.300:FF:000122">
    <property type="entry name" value="Cytoplasmic dynein 1 heavy chain"/>
    <property type="match status" value="1"/>
</dbReference>
<dbReference type="Pfam" id="PF12781">
    <property type="entry name" value="AAA_9"/>
    <property type="match status" value="1"/>
</dbReference>
<organism evidence="3 4">
    <name type="scientific">Bionectria ochroleuca</name>
    <name type="common">Gliocladium roseum</name>
    <dbReference type="NCBI Taxonomy" id="29856"/>
    <lineage>
        <taxon>Eukaryota</taxon>
        <taxon>Fungi</taxon>
        <taxon>Dikarya</taxon>
        <taxon>Ascomycota</taxon>
        <taxon>Pezizomycotina</taxon>
        <taxon>Sordariomycetes</taxon>
        <taxon>Hypocreomycetidae</taxon>
        <taxon>Hypocreales</taxon>
        <taxon>Bionectriaceae</taxon>
        <taxon>Clonostachys</taxon>
    </lineage>
</organism>
<protein>
    <recommendedName>
        <fullName evidence="5">Dynein heavy chain ATP-binding dynein motor region domain-containing protein</fullName>
    </recommendedName>
</protein>
<dbReference type="PANTHER" id="PTHR45703">
    <property type="entry name" value="DYNEIN HEAVY CHAIN"/>
    <property type="match status" value="1"/>
</dbReference>
<dbReference type="Gene3D" id="1.20.920.20">
    <property type="match status" value="1"/>
</dbReference>
<dbReference type="GO" id="GO:0045505">
    <property type="term" value="F:dynein intermediate chain binding"/>
    <property type="evidence" value="ECO:0007669"/>
    <property type="project" value="InterPro"/>
</dbReference>
<dbReference type="Gene3D" id="3.40.50.300">
    <property type="entry name" value="P-loop containing nucleotide triphosphate hydrolases"/>
    <property type="match status" value="1"/>
</dbReference>
<name>A0A8H7NNR7_BIOOC</name>
<accession>A0A8H7NNR7</accession>
<dbReference type="AlphaFoldDB" id="A0A8H7NNR7"/>
<dbReference type="InterPro" id="IPR035706">
    <property type="entry name" value="AAA_9"/>
</dbReference>
<feature type="domain" description="Dynein heavy chain coiled coil stalk" evidence="1">
    <location>
        <begin position="11"/>
        <end position="68"/>
    </location>
</feature>
<comment type="caution">
    <text evidence="3">The sequence shown here is derived from an EMBL/GenBank/DDBJ whole genome shotgun (WGS) entry which is preliminary data.</text>
</comment>
<dbReference type="InterPro" id="IPR026983">
    <property type="entry name" value="DHC"/>
</dbReference>
<proteinExistence type="predicted"/>
<dbReference type="Pfam" id="PF12777">
    <property type="entry name" value="MT"/>
    <property type="match status" value="1"/>
</dbReference>
<dbReference type="GO" id="GO:0007018">
    <property type="term" value="P:microtubule-based movement"/>
    <property type="evidence" value="ECO:0007669"/>
    <property type="project" value="InterPro"/>
</dbReference>
<dbReference type="EMBL" id="JADCTT010000001">
    <property type="protein sequence ID" value="KAF9759624.1"/>
    <property type="molecule type" value="Genomic_DNA"/>
</dbReference>
<dbReference type="InterPro" id="IPR027417">
    <property type="entry name" value="P-loop_NTPase"/>
</dbReference>
<dbReference type="PANTHER" id="PTHR45703:SF36">
    <property type="entry name" value="DYNEIN HEAVY CHAIN, CYTOPLASMIC"/>
    <property type="match status" value="1"/>
</dbReference>
<sequence>MSKVQFKVDRSVRLLDSLSSERVRWEEGSKSFETQISTLVGDVLVAAAFLAYSGLYDQTFRKSMIEDWFHQLHLSGVQYKSPNPITEYLSDADERLGWQQNGLPVDDLCTENAIILKRFNRYPLIIDPTGRIPEFLQKENKNQRLTVTSFLDDTFIKQLESSLRFGNPILIQDAEYLDPVLNHVLNKEYQRTGGRVLIQLGKQEIDFSPAFKLYLSTRDPSATFAPDICSRTTFVNFTVTQSSLQTRSPLTMY</sequence>
<dbReference type="GO" id="GO:0051959">
    <property type="term" value="F:dynein light intermediate chain binding"/>
    <property type="evidence" value="ECO:0007669"/>
    <property type="project" value="InterPro"/>
</dbReference>
<dbReference type="InterPro" id="IPR024743">
    <property type="entry name" value="Dynein_HC_stalk"/>
</dbReference>
<evidence type="ECO:0000259" key="1">
    <source>
        <dbReference type="Pfam" id="PF12777"/>
    </source>
</evidence>
<evidence type="ECO:0000259" key="2">
    <source>
        <dbReference type="Pfam" id="PF12781"/>
    </source>
</evidence>
<gene>
    <name evidence="3" type="ORF">IM811_001318</name>
</gene>
<evidence type="ECO:0008006" key="5">
    <source>
        <dbReference type="Google" id="ProtNLM"/>
    </source>
</evidence>
<feature type="domain" description="Dynein heavy chain ATP-binding dynein motor region" evidence="2">
    <location>
        <begin position="98"/>
        <end position="247"/>
    </location>
</feature>
<reference evidence="3" key="1">
    <citation type="submission" date="2020-10" db="EMBL/GenBank/DDBJ databases">
        <title>High-Quality Genome Resource of Clonostachys rosea strain S41 by Oxford Nanopore Long-Read Sequencing.</title>
        <authorList>
            <person name="Wang H."/>
        </authorList>
    </citation>
    <scope>NUCLEOTIDE SEQUENCE</scope>
    <source>
        <strain evidence="3">S41</strain>
    </source>
</reference>